<dbReference type="PANTHER" id="PTHR15162">
    <property type="entry name" value="ASPARTOACYLASE"/>
    <property type="match status" value="1"/>
</dbReference>
<dbReference type="RefSeq" id="WP_093977745.1">
    <property type="nucleotide sequence ID" value="NZ_CP022515.1"/>
</dbReference>
<evidence type="ECO:0000256" key="2">
    <source>
        <dbReference type="ARBA" id="ARBA00022723"/>
    </source>
</evidence>
<proteinExistence type="predicted"/>
<evidence type="ECO:0000313" key="7">
    <source>
        <dbReference type="Proteomes" id="UP000204551"/>
    </source>
</evidence>
<accession>A0A221UVA0</accession>
<gene>
    <name evidence="6" type="ORF">AREALGSMS7_01360</name>
</gene>
<evidence type="ECO:0000259" key="5">
    <source>
        <dbReference type="Pfam" id="PF24827"/>
    </source>
</evidence>
<comment type="cofactor">
    <cofactor evidence="1">
        <name>Zn(2+)</name>
        <dbReference type="ChEBI" id="CHEBI:29105"/>
    </cofactor>
</comment>
<dbReference type="Pfam" id="PF24827">
    <property type="entry name" value="AstE_AspA_cat"/>
    <property type="match status" value="1"/>
</dbReference>
<dbReference type="SUPFAM" id="SSF53187">
    <property type="entry name" value="Zn-dependent exopeptidases"/>
    <property type="match status" value="1"/>
</dbReference>
<name>A0A221UVA0_9FLAO</name>
<keyword evidence="2" id="KW-0479">Metal-binding</keyword>
<protein>
    <submittedName>
        <fullName evidence="6">Succinylglutamate desuccinylase</fullName>
    </submittedName>
</protein>
<sequence>MITIENQIGKSRTIGHLKGGNGGPTMIFFGGIHGNEPSGKEAMQEVFLGIEENEIPVTGSIYGIRGNIAALLEGKRFVDRDLNRLWTDEKIEKIKAKAENELLNEDRELLSIHQVLLDILKTESGPFYFIDFHTTSSKTLPFITINDALINRKFSKLFPVPIILGIEEYLDGPLLSYINEQGYLAIGFESGQHTAKEAVDNSIAFMWLSLVYGGALKRADVDGFEGYYRQLQNSAKENASFFEIIHRHPISPGDKFLMLPGFRSFDVVNKGKILAEHNDKAVLALQKSSIFMPLYQSQGEDGFFLIRKTPKFALWLSVLLRKIRMPALLPILPGVSWADKNKGTLLVNERTARFMAKPLFHLLGYRNRVINKGEILMTSREATAKNKMYSRTWWYRNKKSV</sequence>
<dbReference type="GO" id="GO:0005829">
    <property type="term" value="C:cytosol"/>
    <property type="evidence" value="ECO:0007669"/>
    <property type="project" value="TreeGrafter"/>
</dbReference>
<dbReference type="GO" id="GO:0046872">
    <property type="term" value="F:metal ion binding"/>
    <property type="evidence" value="ECO:0007669"/>
    <property type="project" value="UniProtKB-KW"/>
</dbReference>
<dbReference type="AlphaFoldDB" id="A0A221UVA0"/>
<dbReference type="PANTHER" id="PTHR15162:SF7">
    <property type="entry name" value="SUCCINYLGLUTAMATE DESUCCINYLASE"/>
    <property type="match status" value="1"/>
</dbReference>
<dbReference type="GO" id="GO:0016788">
    <property type="term" value="F:hydrolase activity, acting on ester bonds"/>
    <property type="evidence" value="ECO:0007669"/>
    <property type="project" value="InterPro"/>
</dbReference>
<keyword evidence="4" id="KW-0862">Zinc</keyword>
<dbReference type="Gene3D" id="3.40.630.10">
    <property type="entry name" value="Zn peptidases"/>
    <property type="match status" value="1"/>
</dbReference>
<dbReference type="KEGG" id="aalg:AREALGSMS7_01360"/>
<evidence type="ECO:0000256" key="3">
    <source>
        <dbReference type="ARBA" id="ARBA00022801"/>
    </source>
</evidence>
<evidence type="ECO:0000313" key="6">
    <source>
        <dbReference type="EMBL" id="ASO04831.1"/>
    </source>
</evidence>
<keyword evidence="3" id="KW-0378">Hydrolase</keyword>
<evidence type="ECO:0000256" key="1">
    <source>
        <dbReference type="ARBA" id="ARBA00001947"/>
    </source>
</evidence>
<organism evidence="6 7">
    <name type="scientific">Arenibacter algicola</name>
    <dbReference type="NCBI Taxonomy" id="616991"/>
    <lineage>
        <taxon>Bacteria</taxon>
        <taxon>Pseudomonadati</taxon>
        <taxon>Bacteroidota</taxon>
        <taxon>Flavobacteriia</taxon>
        <taxon>Flavobacteriales</taxon>
        <taxon>Flavobacteriaceae</taxon>
        <taxon>Arenibacter</taxon>
    </lineage>
</organism>
<reference evidence="6 7" key="1">
    <citation type="submission" date="2017-07" db="EMBL/GenBank/DDBJ databases">
        <title>Genome Sequence of Arenibacter algicola Strain SMS7 Isolated from a culture of the Diatom Skeletonema marinoi.</title>
        <authorList>
            <person name="Topel M."/>
            <person name="Pinder M.I.M."/>
            <person name="Johansson O.N."/>
            <person name="Kourtchenko O."/>
            <person name="Godhe A."/>
            <person name="Clarke A.K."/>
        </authorList>
    </citation>
    <scope>NUCLEOTIDE SEQUENCE [LARGE SCALE GENOMIC DNA]</scope>
    <source>
        <strain evidence="6 7">SMS7</strain>
    </source>
</reference>
<dbReference type="eggNOG" id="COG2988">
    <property type="taxonomic scope" value="Bacteria"/>
</dbReference>
<dbReference type="STRING" id="616991.GCA_000733925_04496"/>
<feature type="domain" description="Succinylglutamate desuccinylase/Aspartoacylase catalytic" evidence="5">
    <location>
        <begin position="23"/>
        <end position="146"/>
    </location>
</feature>
<evidence type="ECO:0000256" key="4">
    <source>
        <dbReference type="ARBA" id="ARBA00022833"/>
    </source>
</evidence>
<dbReference type="EMBL" id="CP022515">
    <property type="protein sequence ID" value="ASO04831.1"/>
    <property type="molecule type" value="Genomic_DNA"/>
</dbReference>
<dbReference type="InterPro" id="IPR055438">
    <property type="entry name" value="AstE_AspA_cat"/>
</dbReference>
<dbReference type="Proteomes" id="UP000204551">
    <property type="component" value="Chromosome"/>
</dbReference>
<dbReference type="InterPro" id="IPR050178">
    <property type="entry name" value="AspA/AstE_fam"/>
</dbReference>